<dbReference type="InterPro" id="IPR015590">
    <property type="entry name" value="Aldehyde_DH_dom"/>
</dbReference>
<dbReference type="GO" id="GO:0008774">
    <property type="term" value="F:acetaldehyde dehydrogenase (acetylating) activity"/>
    <property type="evidence" value="ECO:0007669"/>
    <property type="project" value="UniProtKB-EC"/>
</dbReference>
<proteinExistence type="predicted"/>
<dbReference type="InterPro" id="IPR016163">
    <property type="entry name" value="Ald_DH_C"/>
</dbReference>
<dbReference type="CDD" id="cd07122">
    <property type="entry name" value="ALDH_F20_ACDH"/>
    <property type="match status" value="1"/>
</dbReference>
<dbReference type="EMBL" id="CP069127">
    <property type="protein sequence ID" value="QRG67508.1"/>
    <property type="molecule type" value="Genomic_DNA"/>
</dbReference>
<dbReference type="InterPro" id="IPR013357">
    <property type="entry name" value="Acetaldehyde_DH_acetylating"/>
</dbReference>
<evidence type="ECO:0000313" key="4">
    <source>
        <dbReference type="Proteomes" id="UP000596248"/>
    </source>
</evidence>
<dbReference type="Proteomes" id="UP000596248">
    <property type="component" value="Chromosome"/>
</dbReference>
<evidence type="ECO:0000313" key="3">
    <source>
        <dbReference type="EMBL" id="QRG67508.1"/>
    </source>
</evidence>
<keyword evidence="1 3" id="KW-0560">Oxidoreductase</keyword>
<dbReference type="PANTHER" id="PTHR11699">
    <property type="entry name" value="ALDEHYDE DEHYDROGENASE-RELATED"/>
    <property type="match status" value="1"/>
</dbReference>
<dbReference type="RefSeq" id="WP_203354561.1">
    <property type="nucleotide sequence ID" value="NZ_CP069127.1"/>
</dbReference>
<dbReference type="Gene3D" id="3.40.309.10">
    <property type="entry name" value="Aldehyde Dehydrogenase, Chain A, domain 2"/>
    <property type="match status" value="1"/>
</dbReference>
<dbReference type="NCBIfam" id="TIGR02518">
    <property type="entry name" value="EutH_ACDH"/>
    <property type="match status" value="1"/>
</dbReference>
<gene>
    <name evidence="3" type="ORF">JNE38_29465</name>
</gene>
<dbReference type="Pfam" id="PF00171">
    <property type="entry name" value="Aldedh"/>
    <property type="match status" value="1"/>
</dbReference>
<dbReference type="InterPro" id="IPR016162">
    <property type="entry name" value="Ald_DH_N"/>
</dbReference>
<evidence type="ECO:0000259" key="2">
    <source>
        <dbReference type="Pfam" id="PF00171"/>
    </source>
</evidence>
<dbReference type="InterPro" id="IPR016161">
    <property type="entry name" value="Ald_DH/histidinol_DH"/>
</dbReference>
<keyword evidence="4" id="KW-1185">Reference proteome</keyword>
<reference evidence="3 4" key="1">
    <citation type="submission" date="2021-01" db="EMBL/GenBank/DDBJ databases">
        <title>Identification of strong promoters based on the transcriptome of Brevibacillus choshinensis.</title>
        <authorList>
            <person name="Yao D."/>
            <person name="Zhang K."/>
            <person name="Wu J."/>
        </authorList>
    </citation>
    <scope>NUCLEOTIDE SEQUENCE [LARGE SCALE GENOMIC DNA]</scope>
    <source>
        <strain evidence="3 4">HPD31-SP3</strain>
    </source>
</reference>
<sequence>MTLDSDLYSIQEVRTYLTEAKEAQKKLAAYSQEKIDAIVAAMSKAGAEAAERLAAMAVEETGFGNVPDKRMKNLFAAESVYAWIKDMKTVGIIGKDEENKVWEVAQPFGVVAGIVPSTNPTSTVIFKSMIAIKARNAIVFSPHPSAAACTLEAAKLMAQAAVQAGAPEGLIHCVSKPTLPATNELMKHKLTNVILATGGSPMVRAAYSSGKPAYGVGPGNVPVYIHHSADTAAAAKRIVQSKTFDYGTICASEQALVIEESVKHQMIAALKREGAYFLDDHEKEKVAAIIMVNGSLNAKIVGRSPQTIAQMAGISIPADTRVFIAEETGVGKAYPLSVEKLAPILAMYTAHDQQEAFARCQELLEHGGLGHTAGIHAQDDSVIAAYGQAMPASRIPVNTGTTFGGIGATTGIQPSFTLGCGSFGNNITSDNIGPKHLFNVKRVAFGIREMPESKPAESSPNNHTAEEAVMQAVSSMNIGLSRDEIKNIIKSVLTEMTS</sequence>
<feature type="domain" description="Aldehyde dehydrogenase" evidence="2">
    <location>
        <begin position="11"/>
        <end position="273"/>
    </location>
</feature>
<accession>A0ABX7FP31</accession>
<dbReference type="Gene3D" id="3.40.605.10">
    <property type="entry name" value="Aldehyde Dehydrogenase, Chain A, domain 1"/>
    <property type="match status" value="1"/>
</dbReference>
<name>A0ABX7FP31_BRECH</name>
<dbReference type="EC" id="1.2.1.10" evidence="3"/>
<dbReference type="SUPFAM" id="SSF53720">
    <property type="entry name" value="ALDH-like"/>
    <property type="match status" value="1"/>
</dbReference>
<evidence type="ECO:0000256" key="1">
    <source>
        <dbReference type="ARBA" id="ARBA00023002"/>
    </source>
</evidence>
<organism evidence="3 4">
    <name type="scientific">Brevibacillus choshinensis</name>
    <dbReference type="NCBI Taxonomy" id="54911"/>
    <lineage>
        <taxon>Bacteria</taxon>
        <taxon>Bacillati</taxon>
        <taxon>Bacillota</taxon>
        <taxon>Bacilli</taxon>
        <taxon>Bacillales</taxon>
        <taxon>Paenibacillaceae</taxon>
        <taxon>Brevibacillus</taxon>
    </lineage>
</organism>
<protein>
    <submittedName>
        <fullName evidence="3">Acetaldehyde dehydrogenase (Acetylating)</fullName>
        <ecNumber evidence="3">1.2.1.10</ecNumber>
    </submittedName>
</protein>